<keyword evidence="2" id="KW-0946">Virion</keyword>
<dbReference type="InterPro" id="IPR009201">
    <property type="entry name" value="Virion_core"/>
</dbReference>
<dbReference type="OrthoDB" id="16740at10239"/>
<reference evidence="3 4" key="1">
    <citation type="journal article" date="2017" name="Virus Genes">
        <title>Characterization of Eptesipoxvirus, a novel poxvirus from a microchiropteran bat.</title>
        <authorList>
            <person name="Tu S.L."/>
            <person name="Nakazawa Y."/>
            <person name="Gao J."/>
            <person name="Wilkins K."/>
            <person name="Gallardo-Romero N."/>
            <person name="Li Y."/>
            <person name="Emerson G.L."/>
            <person name="Carroll D.S."/>
            <person name="Upton C."/>
        </authorList>
    </citation>
    <scope>NUCLEOTIDE SEQUENCE [LARGE SCALE GENOMIC DNA]</scope>
    <source>
        <strain evidence="3 4">Washington</strain>
    </source>
</reference>
<evidence type="ECO:0000256" key="2">
    <source>
        <dbReference type="ARBA" id="ARBA00022844"/>
    </source>
</evidence>
<comment type="subcellular location">
    <subcellularLocation>
        <location evidence="1">Virion</location>
    </subcellularLocation>
</comment>
<dbReference type="PIRSF" id="PIRSF015797">
    <property type="entry name" value="Virion_core"/>
    <property type="match status" value="1"/>
</dbReference>
<sequence>MIELVNIFLETDNGRVKLKVNEYDLEECEACISTNIVHKAVEKLVYVLSSYFFIEESIFYLAIKNNDIFIFKCDKGTISIINNEYFVFDESLFFTDQYNKITGIEFIVTESMPCKIKPRNNISISATANNHKFYDGLSLH</sequence>
<dbReference type="GO" id="GO:0044423">
    <property type="term" value="C:virion component"/>
    <property type="evidence" value="ECO:0007669"/>
    <property type="project" value="UniProtKB-KW"/>
</dbReference>
<protein>
    <submittedName>
        <fullName evidence="3">Virion core protein</fullName>
    </submittedName>
</protein>
<proteinExistence type="predicted"/>
<gene>
    <name evidence="3" type="ORF">EPTV-WA-043</name>
</gene>
<organism evidence="3 4">
    <name type="scientific">Eptesipox virus</name>
    <dbReference type="NCBI Taxonomy" id="1329402"/>
    <lineage>
        <taxon>Viruses</taxon>
        <taxon>Varidnaviria</taxon>
        <taxon>Bamfordvirae</taxon>
        <taxon>Nucleocytoviricota</taxon>
        <taxon>Pokkesviricetes</taxon>
        <taxon>Chitovirales</taxon>
        <taxon>Poxviridae</taxon>
        <taxon>Chordopoxvirinae</taxon>
        <taxon>Vespertilionpoxvirus</taxon>
        <taxon>Vespertilionpoxvirus eptesipox</taxon>
    </lineage>
</organism>
<evidence type="ECO:0000256" key="1">
    <source>
        <dbReference type="ARBA" id="ARBA00004328"/>
    </source>
</evidence>
<accession>A0A220T6A4</accession>
<dbReference type="EMBL" id="KY747497">
    <property type="protein sequence ID" value="ASK51244.1"/>
    <property type="molecule type" value="Genomic_DNA"/>
</dbReference>
<dbReference type="Pfam" id="PF06138">
    <property type="entry name" value="Chordopox_E11"/>
    <property type="match status" value="1"/>
</dbReference>
<name>A0A220T6A4_9POXV</name>
<evidence type="ECO:0000313" key="4">
    <source>
        <dbReference type="Proteomes" id="UP000217428"/>
    </source>
</evidence>
<dbReference type="Proteomes" id="UP000217428">
    <property type="component" value="Segment"/>
</dbReference>
<keyword evidence="4" id="KW-1185">Reference proteome</keyword>
<evidence type="ECO:0000313" key="3">
    <source>
        <dbReference type="EMBL" id="ASK51244.1"/>
    </source>
</evidence>